<gene>
    <name evidence="9" type="ORF">ADH66_06575</name>
    <name evidence="10" type="ORF">I5Q82_16675</name>
</gene>
<dbReference type="GO" id="GO:0051301">
    <property type="term" value="P:cell division"/>
    <property type="evidence" value="ECO:0007669"/>
    <property type="project" value="UniProtKB-KW"/>
</dbReference>
<reference evidence="11" key="2">
    <citation type="submission" date="2017-05" db="EMBL/GenBank/DDBJ databases">
        <title>Improved OligoMM genomes.</title>
        <authorList>
            <person name="Garzetti D."/>
        </authorList>
    </citation>
    <scope>NUCLEOTIDE SEQUENCE [LARGE SCALE GENOMIC DNA]</scope>
    <source>
        <strain evidence="11">KB18</strain>
    </source>
</reference>
<evidence type="ECO:0000313" key="10">
    <source>
        <dbReference type="EMBL" id="QQR29649.1"/>
    </source>
</evidence>
<feature type="region of interest" description="Disordered" evidence="8">
    <location>
        <begin position="191"/>
        <end position="319"/>
    </location>
</feature>
<evidence type="ECO:0000256" key="3">
    <source>
        <dbReference type="ARBA" id="ARBA00022490"/>
    </source>
</evidence>
<accession>A0A1Z2XPI0</accession>
<keyword evidence="3" id="KW-0963">Cytoplasm</keyword>
<keyword evidence="11" id="KW-1185">Reference proteome</keyword>
<reference evidence="9" key="1">
    <citation type="journal article" date="2017" name="Genome Announc.">
        <title>High-Quality Whole-Genome Sequences of the Oligo-Mouse-Microbiota Bacterial Community.</title>
        <authorList>
            <person name="Garzetti D."/>
            <person name="Brugiroux S."/>
            <person name="Bunk B."/>
            <person name="Pukall R."/>
            <person name="McCoy K.D."/>
            <person name="Macpherson A.J."/>
            <person name="Stecher B."/>
        </authorList>
    </citation>
    <scope>NUCLEOTIDE SEQUENCE</scope>
    <source>
        <strain evidence="9">KB18</strain>
    </source>
</reference>
<dbReference type="InterPro" id="IPR019933">
    <property type="entry name" value="DivIVA_domain"/>
</dbReference>
<evidence type="ECO:0000256" key="7">
    <source>
        <dbReference type="SAM" id="Coils"/>
    </source>
</evidence>
<comment type="subcellular location">
    <subcellularLocation>
        <location evidence="1">Cytoplasm</location>
    </subcellularLocation>
</comment>
<dbReference type="InterPro" id="IPR007793">
    <property type="entry name" value="DivIVA_fam"/>
</dbReference>
<evidence type="ECO:0000256" key="6">
    <source>
        <dbReference type="ARBA" id="ARBA00023306"/>
    </source>
</evidence>
<dbReference type="RefSeq" id="WP_066534139.1">
    <property type="nucleotide sequence ID" value="NZ_CAJTCQ010000008.1"/>
</dbReference>
<evidence type="ECO:0000256" key="1">
    <source>
        <dbReference type="ARBA" id="ARBA00004496"/>
    </source>
</evidence>
<evidence type="ECO:0000313" key="11">
    <source>
        <dbReference type="Proteomes" id="UP000196710"/>
    </source>
</evidence>
<feature type="compositionally biased region" description="Basic and acidic residues" evidence="8">
    <location>
        <begin position="193"/>
        <end position="202"/>
    </location>
</feature>
<keyword evidence="5 7" id="KW-0175">Coiled coil</keyword>
<dbReference type="PANTHER" id="PTHR35794">
    <property type="entry name" value="CELL DIVISION PROTEIN DIVIVA"/>
    <property type="match status" value="1"/>
</dbReference>
<evidence type="ECO:0000313" key="12">
    <source>
        <dbReference type="Proteomes" id="UP000596035"/>
    </source>
</evidence>
<comment type="similarity">
    <text evidence="2">Belongs to the DivIVA family.</text>
</comment>
<proteinExistence type="inferred from homology"/>
<dbReference type="NCBIfam" id="TIGR03544">
    <property type="entry name" value="DivI1A_domain"/>
    <property type="match status" value="1"/>
</dbReference>
<keyword evidence="6" id="KW-0131">Cell cycle</keyword>
<dbReference type="EMBL" id="CP021422">
    <property type="protein sequence ID" value="ASB40358.1"/>
    <property type="molecule type" value="Genomic_DNA"/>
</dbReference>
<evidence type="ECO:0000256" key="8">
    <source>
        <dbReference type="SAM" id="MobiDB-lite"/>
    </source>
</evidence>
<dbReference type="Proteomes" id="UP000596035">
    <property type="component" value="Chromosome"/>
</dbReference>
<evidence type="ECO:0000313" key="9">
    <source>
        <dbReference type="EMBL" id="ASB40358.1"/>
    </source>
</evidence>
<keyword evidence="4" id="KW-0132">Cell division</keyword>
<dbReference type="KEGG" id="amur:ADH66_06575"/>
<dbReference type="Proteomes" id="UP000196710">
    <property type="component" value="Chromosome"/>
</dbReference>
<feature type="region of interest" description="Disordered" evidence="8">
    <location>
        <begin position="352"/>
        <end position="377"/>
    </location>
</feature>
<evidence type="ECO:0000256" key="4">
    <source>
        <dbReference type="ARBA" id="ARBA00022618"/>
    </source>
</evidence>
<dbReference type="AlphaFoldDB" id="A0A1Z2XPI0"/>
<sequence>MLTVKEINEVSFGKAGFSGYKPEDVDNFIDMVAASFQELLAERDAAVKQAGELAALNTELAARNSDAQRKLSVLAQKIETYRTDEEGIKEAIISAQRMSKAMVKEAEEKAAGIVSDARAQAEAKLLEANEEARKITQNAESDAAKAAKEYSQMADTKKTELEEIKKQVTAFRSSLLEMYKKHLECIDHIPTFRQKDEPEPEKPAAVPQPEPVAIREPEPIKTAEPLYELPPEEPVVEAEAETIAEPAPEPRPEPEPRHMLPVQEYREQPAPRQPQPPRTVRERPAPQPSRGAPREGTGRQEQSQIRTLNDTYNYVQEQLQPSRLPESYLEDNDLSSVGIDLNAHSNIPEALRREKSTNYSNLPFGDGIDVDGRKRRR</sequence>
<reference evidence="10 12" key="3">
    <citation type="submission" date="2020-11" db="EMBL/GenBank/DDBJ databases">
        <title>Closed and high quality bacterial genomes of the OMM12 community.</title>
        <authorList>
            <person name="Marbouty M."/>
            <person name="Lamy-Besnier Q."/>
            <person name="Debarbieux L."/>
            <person name="Koszul R."/>
        </authorList>
    </citation>
    <scope>NUCLEOTIDE SEQUENCE [LARGE SCALE GENOMIC DNA]</scope>
    <source>
        <strain evidence="10 12">KB18</strain>
    </source>
</reference>
<dbReference type="PANTHER" id="PTHR35794:SF2">
    <property type="entry name" value="CELL DIVISION PROTEIN DIVIVA"/>
    <property type="match status" value="1"/>
</dbReference>
<dbReference type="Pfam" id="PF05103">
    <property type="entry name" value="DivIVA"/>
    <property type="match status" value="1"/>
</dbReference>
<evidence type="ECO:0000256" key="2">
    <source>
        <dbReference type="ARBA" id="ARBA00009008"/>
    </source>
</evidence>
<name>A0A1Z2XPI0_9FIRM</name>
<dbReference type="Gene3D" id="6.10.250.660">
    <property type="match status" value="1"/>
</dbReference>
<feature type="coiled-coil region" evidence="7">
    <location>
        <begin position="118"/>
        <end position="167"/>
    </location>
</feature>
<feature type="compositionally biased region" description="Basic and acidic residues" evidence="8">
    <location>
        <begin position="248"/>
        <end position="269"/>
    </location>
</feature>
<feature type="compositionally biased region" description="Acidic residues" evidence="8">
    <location>
        <begin position="230"/>
        <end position="242"/>
    </location>
</feature>
<feature type="compositionally biased region" description="Polar residues" evidence="8">
    <location>
        <begin position="299"/>
        <end position="319"/>
    </location>
</feature>
<evidence type="ECO:0000256" key="5">
    <source>
        <dbReference type="ARBA" id="ARBA00023054"/>
    </source>
</evidence>
<dbReference type="EMBL" id="CP065321">
    <property type="protein sequence ID" value="QQR29649.1"/>
    <property type="molecule type" value="Genomic_DNA"/>
</dbReference>
<protein>
    <submittedName>
        <fullName evidence="10">DivIVA domain-containing protein</fullName>
    </submittedName>
</protein>
<organism evidence="10 12">
    <name type="scientific">Acutalibacter muris</name>
    <dbReference type="NCBI Taxonomy" id="1796620"/>
    <lineage>
        <taxon>Bacteria</taxon>
        <taxon>Bacillati</taxon>
        <taxon>Bacillota</taxon>
        <taxon>Clostridia</taxon>
        <taxon>Eubacteriales</taxon>
        <taxon>Acutalibacteraceae</taxon>
        <taxon>Acutalibacter</taxon>
    </lineage>
</organism>
<dbReference type="GO" id="GO:0005737">
    <property type="term" value="C:cytoplasm"/>
    <property type="evidence" value="ECO:0007669"/>
    <property type="project" value="UniProtKB-SubCell"/>
</dbReference>